<comment type="caution">
    <text evidence="2">The sequence shown here is derived from an EMBL/GenBank/DDBJ whole genome shotgun (WGS) entry which is preliminary data.</text>
</comment>
<evidence type="ECO:0000313" key="3">
    <source>
        <dbReference type="Proteomes" id="UP001210502"/>
    </source>
</evidence>
<dbReference type="Proteomes" id="UP001210502">
    <property type="component" value="Unassembled WGS sequence"/>
</dbReference>
<organism evidence="2 3">
    <name type="scientific">Lactobacillus delbrueckii</name>
    <dbReference type="NCBI Taxonomy" id="1584"/>
    <lineage>
        <taxon>Bacteria</taxon>
        <taxon>Bacillati</taxon>
        <taxon>Bacillota</taxon>
        <taxon>Bacilli</taxon>
        <taxon>Lactobacillales</taxon>
        <taxon>Lactobacillaceae</taxon>
        <taxon>Lactobacillus</taxon>
    </lineage>
</organism>
<feature type="region of interest" description="Disordered" evidence="1">
    <location>
        <begin position="24"/>
        <end position="54"/>
    </location>
</feature>
<evidence type="ECO:0000313" key="2">
    <source>
        <dbReference type="EMBL" id="MDA3767314.1"/>
    </source>
</evidence>
<evidence type="ECO:0000256" key="1">
    <source>
        <dbReference type="SAM" id="MobiDB-lite"/>
    </source>
</evidence>
<dbReference type="RefSeq" id="WP_271024107.1">
    <property type="nucleotide sequence ID" value="NZ_JAQIEY010000004.1"/>
</dbReference>
<proteinExistence type="predicted"/>
<dbReference type="AlphaFoldDB" id="A0AAW5YWQ9"/>
<sequence length="72" mass="8191">MAGMQLLEELGKILKRIDLQDKRLKRAGSKQEKKQGDLEQSREDARQEAGRLQMRISNTSTLKSALASWSSF</sequence>
<dbReference type="EMBL" id="JAQIEY010000004">
    <property type="protein sequence ID" value="MDA3767314.1"/>
    <property type="molecule type" value="Genomic_DNA"/>
</dbReference>
<accession>A0AAW5YWQ9</accession>
<protein>
    <submittedName>
        <fullName evidence="2">Uncharacterized protein</fullName>
    </submittedName>
</protein>
<name>A0AAW5YWQ9_9LACO</name>
<feature type="compositionally biased region" description="Basic and acidic residues" evidence="1">
    <location>
        <begin position="29"/>
        <end position="49"/>
    </location>
</feature>
<reference evidence="2" key="1">
    <citation type="submission" date="2023-01" db="EMBL/GenBank/DDBJ databases">
        <title>Sequencing of the bacterial strains from artisanal fermented milk Matsoni.</title>
        <authorList>
            <person name="Rozman V."/>
            <person name="Accetto T."/>
            <person name="Bogovic Matijasic B."/>
        </authorList>
    </citation>
    <scope>NUCLEOTIDE SEQUENCE</scope>
    <source>
        <strain evidence="2">Lbl333</strain>
    </source>
</reference>
<gene>
    <name evidence="2" type="ORF">PF586_02250</name>
</gene>